<comment type="caution">
    <text evidence="3">The sequence shown here is derived from an EMBL/GenBank/DDBJ whole genome shotgun (WGS) entry which is preliminary data.</text>
</comment>
<dbReference type="InterPro" id="IPR009769">
    <property type="entry name" value="EDR2_C"/>
</dbReference>
<reference evidence="4" key="1">
    <citation type="submission" date="2024-07" db="EMBL/GenBank/DDBJ databases">
        <title>Two chromosome-level genome assemblies of Korean endemic species Abeliophyllum distichum and Forsythia ovata (Oleaceae).</title>
        <authorList>
            <person name="Jang H."/>
        </authorList>
    </citation>
    <scope>NUCLEOTIDE SEQUENCE [LARGE SCALE GENOMIC DNA]</scope>
</reference>
<sequence length="110" mass="12625">MDLENCRRKLLGKVLNCYYHKGYDYLEVDVDIGSIAIATTILRLALGCIIIVTVDMGFLVEAQLDEELLEKLFGVTKICQMKMNYIRFVDNVMSSRKVLPLENESENEDE</sequence>
<feature type="transmembrane region" description="Helical" evidence="1">
    <location>
        <begin position="32"/>
        <end position="54"/>
    </location>
</feature>
<keyword evidence="4" id="KW-1185">Reference proteome</keyword>
<keyword evidence="1" id="KW-1133">Transmembrane helix</keyword>
<gene>
    <name evidence="3" type="ORF">Adt_02398</name>
</gene>
<name>A0ABD1VVV8_9LAMI</name>
<keyword evidence="1" id="KW-0472">Membrane</keyword>
<accession>A0ABD1VVV8</accession>
<dbReference type="EMBL" id="JBFOLK010000001">
    <property type="protein sequence ID" value="KAL2541420.1"/>
    <property type="molecule type" value="Genomic_DNA"/>
</dbReference>
<dbReference type="InterPro" id="IPR045096">
    <property type="entry name" value="EDR2-like"/>
</dbReference>
<dbReference type="AlphaFoldDB" id="A0ABD1VVV8"/>
<dbReference type="Pfam" id="PF07059">
    <property type="entry name" value="EDR2_C"/>
    <property type="match status" value="1"/>
</dbReference>
<proteinExistence type="predicted"/>
<evidence type="ECO:0000256" key="1">
    <source>
        <dbReference type="SAM" id="Phobius"/>
    </source>
</evidence>
<dbReference type="Proteomes" id="UP001604336">
    <property type="component" value="Unassembled WGS sequence"/>
</dbReference>
<evidence type="ECO:0000313" key="3">
    <source>
        <dbReference type="EMBL" id="KAL2541420.1"/>
    </source>
</evidence>
<feature type="domain" description="Protein ENHANCED DISEASE RESISTANCE 2 C-terminal" evidence="2">
    <location>
        <begin position="10"/>
        <end position="81"/>
    </location>
</feature>
<protein>
    <recommendedName>
        <fullName evidence="2">Protein ENHANCED DISEASE RESISTANCE 2 C-terminal domain-containing protein</fullName>
    </recommendedName>
</protein>
<keyword evidence="1" id="KW-0812">Transmembrane</keyword>
<organism evidence="3 4">
    <name type="scientific">Abeliophyllum distichum</name>
    <dbReference type="NCBI Taxonomy" id="126358"/>
    <lineage>
        <taxon>Eukaryota</taxon>
        <taxon>Viridiplantae</taxon>
        <taxon>Streptophyta</taxon>
        <taxon>Embryophyta</taxon>
        <taxon>Tracheophyta</taxon>
        <taxon>Spermatophyta</taxon>
        <taxon>Magnoliopsida</taxon>
        <taxon>eudicotyledons</taxon>
        <taxon>Gunneridae</taxon>
        <taxon>Pentapetalae</taxon>
        <taxon>asterids</taxon>
        <taxon>lamiids</taxon>
        <taxon>Lamiales</taxon>
        <taxon>Oleaceae</taxon>
        <taxon>Forsythieae</taxon>
        <taxon>Abeliophyllum</taxon>
    </lineage>
</organism>
<dbReference type="PANTHER" id="PTHR12136:SF91">
    <property type="entry name" value="PROTEIN ENHANCED DISEASE RESISTANCE 2-LIKE"/>
    <property type="match status" value="1"/>
</dbReference>
<evidence type="ECO:0000313" key="4">
    <source>
        <dbReference type="Proteomes" id="UP001604336"/>
    </source>
</evidence>
<dbReference type="PANTHER" id="PTHR12136">
    <property type="entry name" value="ENHANCED DISEASE RESISTANCE-RELATED"/>
    <property type="match status" value="1"/>
</dbReference>
<evidence type="ECO:0000259" key="2">
    <source>
        <dbReference type="Pfam" id="PF07059"/>
    </source>
</evidence>